<evidence type="ECO:0000256" key="2">
    <source>
        <dbReference type="ARBA" id="ARBA00010817"/>
    </source>
</evidence>
<keyword evidence="5" id="KW-0234">DNA repair</keyword>
<dbReference type="CDD" id="cd00056">
    <property type="entry name" value="ENDO3c"/>
    <property type="match status" value="1"/>
</dbReference>
<sequence>MKPHAPAYWHTACAELAAADPVMAALIARYPDAILANRGDPFQTLARAIVGQQISVKAADSVWARFAGYAQTVSPEHIATLELDALAACGLSRRKAEYLRDLAGHFADGRVEPTRWKKMEDEAVIAELIDVRGIGRWTAEMFLIFSLRRPDVWPVDDIGLQKAVAMHYFAGERPTPKALRQHGERHTPWRTVATWYLWRSLDPAVVQY</sequence>
<gene>
    <name evidence="7" type="ORF">ABW22_07640</name>
</gene>
<dbReference type="FunFam" id="1.10.340.30:FF:000004">
    <property type="entry name" value="DNA-3-methyladenine glycosylase II"/>
    <property type="match status" value="1"/>
</dbReference>
<dbReference type="GO" id="GO:0006307">
    <property type="term" value="P:DNA alkylation repair"/>
    <property type="evidence" value="ECO:0007669"/>
    <property type="project" value="TreeGrafter"/>
</dbReference>
<evidence type="ECO:0000256" key="3">
    <source>
        <dbReference type="ARBA" id="ARBA00012000"/>
    </source>
</evidence>
<dbReference type="Proteomes" id="UP000064243">
    <property type="component" value="Unassembled WGS sequence"/>
</dbReference>
<dbReference type="AlphaFoldDB" id="A0A106BQI0"/>
<evidence type="ECO:0000313" key="7">
    <source>
        <dbReference type="EMBL" id="KVW96805.1"/>
    </source>
</evidence>
<feature type="domain" description="HhH-GPD" evidence="6">
    <location>
        <begin position="50"/>
        <end position="202"/>
    </location>
</feature>
<protein>
    <recommendedName>
        <fullName evidence="3">DNA-3-methyladenine glycosylase II</fullName>
        <ecNumber evidence="3">3.2.2.21</ecNumber>
    </recommendedName>
</protein>
<dbReference type="SUPFAM" id="SSF48150">
    <property type="entry name" value="DNA-glycosylase"/>
    <property type="match status" value="1"/>
</dbReference>
<dbReference type="eggNOG" id="COG0122">
    <property type="taxonomic scope" value="Bacteria"/>
</dbReference>
<dbReference type="GO" id="GO:0043916">
    <property type="term" value="F:DNA-7-methylguanine glycosylase activity"/>
    <property type="evidence" value="ECO:0007669"/>
    <property type="project" value="TreeGrafter"/>
</dbReference>
<proteinExistence type="inferred from homology"/>
<evidence type="ECO:0000256" key="5">
    <source>
        <dbReference type="ARBA" id="ARBA00023204"/>
    </source>
</evidence>
<reference evidence="7 8" key="1">
    <citation type="journal article" date="2015" name="Appl. Environ. Microbiol.">
        <title>Aerobic and Anaerobic Thiosulfate Oxidation by a Cold-Adapted, Subglacial Chemoautotroph.</title>
        <authorList>
            <person name="Harrold Z.R."/>
            <person name="Skidmore M.L."/>
            <person name="Hamilton T.L."/>
            <person name="Desch L."/>
            <person name="Amada K."/>
            <person name="van Gelder W."/>
            <person name="Glover K."/>
            <person name="Roden E.E."/>
            <person name="Boyd E.S."/>
        </authorList>
    </citation>
    <scope>NUCLEOTIDE SEQUENCE [LARGE SCALE GENOMIC DNA]</scope>
    <source>
        <strain evidence="7 8">RG</strain>
    </source>
</reference>
<evidence type="ECO:0000259" key="6">
    <source>
        <dbReference type="SMART" id="SM00478"/>
    </source>
</evidence>
<dbReference type="STRING" id="1123392.GCA_000376425_02069"/>
<dbReference type="GO" id="GO:0006285">
    <property type="term" value="P:base-excision repair, AP site formation"/>
    <property type="evidence" value="ECO:0007669"/>
    <property type="project" value="TreeGrafter"/>
</dbReference>
<dbReference type="GO" id="GO:0008725">
    <property type="term" value="F:DNA-3-methyladenine glycosylase activity"/>
    <property type="evidence" value="ECO:0007669"/>
    <property type="project" value="TreeGrafter"/>
</dbReference>
<comment type="caution">
    <text evidence="7">The sequence shown here is derived from an EMBL/GenBank/DDBJ whole genome shotgun (WGS) entry which is preliminary data.</text>
</comment>
<name>A0A106BQI0_THIDE</name>
<dbReference type="EC" id="3.2.2.21" evidence="3"/>
<keyword evidence="8" id="KW-1185">Reference proteome</keyword>
<keyword evidence="4" id="KW-0227">DNA damage</keyword>
<evidence type="ECO:0000313" key="8">
    <source>
        <dbReference type="Proteomes" id="UP000064243"/>
    </source>
</evidence>
<dbReference type="PATRIC" id="fig|36861.3.peg.1005"/>
<dbReference type="PANTHER" id="PTHR43003">
    <property type="entry name" value="DNA-3-METHYLADENINE GLYCOSYLASE"/>
    <property type="match status" value="1"/>
</dbReference>
<evidence type="ECO:0000256" key="1">
    <source>
        <dbReference type="ARBA" id="ARBA00000086"/>
    </source>
</evidence>
<organism evidence="7 8">
    <name type="scientific">Thiobacillus denitrificans</name>
    <dbReference type="NCBI Taxonomy" id="36861"/>
    <lineage>
        <taxon>Bacteria</taxon>
        <taxon>Pseudomonadati</taxon>
        <taxon>Pseudomonadota</taxon>
        <taxon>Betaproteobacteria</taxon>
        <taxon>Nitrosomonadales</taxon>
        <taxon>Thiobacillaceae</taxon>
        <taxon>Thiobacillus</taxon>
    </lineage>
</organism>
<dbReference type="Gene3D" id="1.10.340.30">
    <property type="entry name" value="Hypothetical protein, domain 2"/>
    <property type="match status" value="1"/>
</dbReference>
<dbReference type="SMART" id="SM00478">
    <property type="entry name" value="ENDO3c"/>
    <property type="match status" value="1"/>
</dbReference>
<dbReference type="PANTHER" id="PTHR43003:SF5">
    <property type="entry name" value="DNA-3-METHYLADENINE GLYCOSYLASE"/>
    <property type="match status" value="1"/>
</dbReference>
<dbReference type="InterPro" id="IPR003265">
    <property type="entry name" value="HhH-GPD_domain"/>
</dbReference>
<dbReference type="RefSeq" id="WP_059754291.1">
    <property type="nucleotide sequence ID" value="NZ_LDUG01000019.1"/>
</dbReference>
<dbReference type="OrthoDB" id="9811249at2"/>
<dbReference type="GO" id="GO:0032131">
    <property type="term" value="F:alkylated DNA binding"/>
    <property type="evidence" value="ECO:0007669"/>
    <property type="project" value="TreeGrafter"/>
</dbReference>
<dbReference type="GO" id="GO:0005737">
    <property type="term" value="C:cytoplasm"/>
    <property type="evidence" value="ECO:0007669"/>
    <property type="project" value="TreeGrafter"/>
</dbReference>
<comment type="similarity">
    <text evidence="2">Belongs to the alkylbase DNA glycosidase AlkA family.</text>
</comment>
<dbReference type="EMBL" id="LDUG01000019">
    <property type="protein sequence ID" value="KVW96805.1"/>
    <property type="molecule type" value="Genomic_DNA"/>
</dbReference>
<dbReference type="Pfam" id="PF00730">
    <property type="entry name" value="HhH-GPD"/>
    <property type="match status" value="1"/>
</dbReference>
<comment type="catalytic activity">
    <reaction evidence="1">
        <text>Hydrolysis of alkylated DNA, releasing 3-methyladenine, 3-methylguanine, 7-methylguanine and 7-methyladenine.</text>
        <dbReference type="EC" id="3.2.2.21"/>
    </reaction>
</comment>
<dbReference type="InterPro" id="IPR051912">
    <property type="entry name" value="Alkylbase_DNA_Glycosylase/TA"/>
</dbReference>
<accession>A0A106BQI0</accession>
<evidence type="ECO:0000256" key="4">
    <source>
        <dbReference type="ARBA" id="ARBA00022763"/>
    </source>
</evidence>
<dbReference type="GO" id="GO:0032993">
    <property type="term" value="C:protein-DNA complex"/>
    <property type="evidence" value="ECO:0007669"/>
    <property type="project" value="TreeGrafter"/>
</dbReference>
<dbReference type="Gene3D" id="1.10.1670.40">
    <property type="match status" value="1"/>
</dbReference>
<dbReference type="InterPro" id="IPR011257">
    <property type="entry name" value="DNA_glycosylase"/>
</dbReference>